<evidence type="ECO:0000313" key="2">
    <source>
        <dbReference type="EMBL" id="CAI6336730.1"/>
    </source>
</evidence>
<evidence type="ECO:0000313" key="3">
    <source>
        <dbReference type="Proteomes" id="UP001152607"/>
    </source>
</evidence>
<organism evidence="2 3">
    <name type="scientific">Periconia digitata</name>
    <dbReference type="NCBI Taxonomy" id="1303443"/>
    <lineage>
        <taxon>Eukaryota</taxon>
        <taxon>Fungi</taxon>
        <taxon>Dikarya</taxon>
        <taxon>Ascomycota</taxon>
        <taxon>Pezizomycotina</taxon>
        <taxon>Dothideomycetes</taxon>
        <taxon>Pleosporomycetidae</taxon>
        <taxon>Pleosporales</taxon>
        <taxon>Massarineae</taxon>
        <taxon>Periconiaceae</taxon>
        <taxon>Periconia</taxon>
    </lineage>
</organism>
<accession>A0A9W4UIR6</accession>
<comment type="caution">
    <text evidence="2">The sequence shown here is derived from an EMBL/GenBank/DDBJ whole genome shotgun (WGS) entry which is preliminary data.</text>
</comment>
<evidence type="ECO:0000256" key="1">
    <source>
        <dbReference type="SAM" id="MobiDB-lite"/>
    </source>
</evidence>
<sequence>MTSSYTRAAPHSISITPPSTHLDHDHILHPESIAPKKRCTQRKPLHVPHGKTSFLAASQKRACPSPALSIESRIRPQHRRVSNWNRLDTDQGNKKAEQ</sequence>
<feature type="compositionally biased region" description="Basic and acidic residues" evidence="1">
    <location>
        <begin position="87"/>
        <end position="98"/>
    </location>
</feature>
<gene>
    <name evidence="2" type="ORF">PDIGIT_LOCUS9836</name>
</gene>
<feature type="region of interest" description="Disordered" evidence="1">
    <location>
        <begin position="1"/>
        <end position="25"/>
    </location>
</feature>
<name>A0A9W4UIR6_9PLEO</name>
<feature type="region of interest" description="Disordered" evidence="1">
    <location>
        <begin position="65"/>
        <end position="98"/>
    </location>
</feature>
<reference evidence="2" key="1">
    <citation type="submission" date="2023-01" db="EMBL/GenBank/DDBJ databases">
        <authorList>
            <person name="Van Ghelder C."/>
            <person name="Rancurel C."/>
        </authorList>
    </citation>
    <scope>NUCLEOTIDE SEQUENCE</scope>
    <source>
        <strain evidence="2">CNCM I-4278</strain>
    </source>
</reference>
<proteinExistence type="predicted"/>
<keyword evidence="3" id="KW-1185">Reference proteome</keyword>
<dbReference type="EMBL" id="CAOQHR010000006">
    <property type="protein sequence ID" value="CAI6336730.1"/>
    <property type="molecule type" value="Genomic_DNA"/>
</dbReference>
<dbReference type="Proteomes" id="UP001152607">
    <property type="component" value="Unassembled WGS sequence"/>
</dbReference>
<dbReference type="AlphaFoldDB" id="A0A9W4UIR6"/>
<protein>
    <submittedName>
        <fullName evidence="2">Uncharacterized protein</fullName>
    </submittedName>
</protein>